<dbReference type="Proteomes" id="UP000683360">
    <property type="component" value="Unassembled WGS sequence"/>
</dbReference>
<feature type="region of interest" description="Disordered" evidence="1">
    <location>
        <begin position="1"/>
        <end position="58"/>
    </location>
</feature>
<gene>
    <name evidence="2" type="ORF">MEDL_19154</name>
</gene>
<feature type="compositionally biased region" description="Basic and acidic residues" evidence="1">
    <location>
        <begin position="1"/>
        <end position="27"/>
    </location>
</feature>
<feature type="compositionally biased region" description="Basic and acidic residues" evidence="1">
    <location>
        <begin position="40"/>
        <end position="53"/>
    </location>
</feature>
<evidence type="ECO:0000256" key="1">
    <source>
        <dbReference type="SAM" id="MobiDB-lite"/>
    </source>
</evidence>
<accession>A0A8S3RD91</accession>
<keyword evidence="3" id="KW-1185">Reference proteome</keyword>
<dbReference type="EMBL" id="CAJPWZ010000981">
    <property type="protein sequence ID" value="CAG2204725.1"/>
    <property type="molecule type" value="Genomic_DNA"/>
</dbReference>
<sequence>MKRDYQGHDNKNSRITAEDKLPSDEVRPSQGNVKPNHKQSSAEDKFPSDEVRPRHGNLQINHKHSSDVVTGASMIIKATSLGLTLGSALSGGCMYFPSICTNKDEIERLDGKIKTMTRKYETDYKRSKMMYYTLKTATTDNAYIDYYINQTMQAVQKLQEIESDLTIFLQVKLPELSRMTKNETYENILNMLLVLLNTDFLTLSKCYLNIEIWLL</sequence>
<reference evidence="2" key="1">
    <citation type="submission" date="2021-03" db="EMBL/GenBank/DDBJ databases">
        <authorList>
            <person name="Bekaert M."/>
        </authorList>
    </citation>
    <scope>NUCLEOTIDE SEQUENCE</scope>
</reference>
<protein>
    <submittedName>
        <fullName evidence="2">Uncharacterized protein</fullName>
    </submittedName>
</protein>
<dbReference type="AlphaFoldDB" id="A0A8S3RD91"/>
<evidence type="ECO:0000313" key="3">
    <source>
        <dbReference type="Proteomes" id="UP000683360"/>
    </source>
</evidence>
<proteinExistence type="predicted"/>
<name>A0A8S3RD91_MYTED</name>
<comment type="caution">
    <text evidence="2">The sequence shown here is derived from an EMBL/GenBank/DDBJ whole genome shotgun (WGS) entry which is preliminary data.</text>
</comment>
<evidence type="ECO:0000313" key="2">
    <source>
        <dbReference type="EMBL" id="CAG2204725.1"/>
    </source>
</evidence>
<organism evidence="2 3">
    <name type="scientific">Mytilus edulis</name>
    <name type="common">Blue mussel</name>
    <dbReference type="NCBI Taxonomy" id="6550"/>
    <lineage>
        <taxon>Eukaryota</taxon>
        <taxon>Metazoa</taxon>
        <taxon>Spiralia</taxon>
        <taxon>Lophotrochozoa</taxon>
        <taxon>Mollusca</taxon>
        <taxon>Bivalvia</taxon>
        <taxon>Autobranchia</taxon>
        <taxon>Pteriomorphia</taxon>
        <taxon>Mytilida</taxon>
        <taxon>Mytiloidea</taxon>
        <taxon>Mytilidae</taxon>
        <taxon>Mytilinae</taxon>
        <taxon>Mytilus</taxon>
    </lineage>
</organism>